<keyword evidence="1" id="KW-1133">Transmembrane helix</keyword>
<name>A0A316G3J9_9ACTN</name>
<protein>
    <submittedName>
        <fullName evidence="2">Uncharacterized protein</fullName>
    </submittedName>
</protein>
<dbReference type="EMBL" id="QGGR01000005">
    <property type="protein sequence ID" value="PWK48967.1"/>
    <property type="molecule type" value="Genomic_DNA"/>
</dbReference>
<keyword evidence="3" id="KW-1185">Reference proteome</keyword>
<sequence>MIPDVAPLARPTGRRVLDRSTYAVMAAVLTALILVGCAGGAAPASIRQDDVVGTWASADGGLFRFAADGTFEASDLRGEAVMSNFEGRRLGGSGTWRIGPAAIDGEGQADTVRLQLDLTEGRGRWGGGLHAELDRPDPVLFFYLSDPDRGVRYEFTRVDPGAQPRTKETGGWAS</sequence>
<keyword evidence="1" id="KW-0812">Transmembrane</keyword>
<comment type="caution">
    <text evidence="2">The sequence shown here is derived from an EMBL/GenBank/DDBJ whole genome shotgun (WGS) entry which is preliminary data.</text>
</comment>
<evidence type="ECO:0000313" key="2">
    <source>
        <dbReference type="EMBL" id="PWK48967.1"/>
    </source>
</evidence>
<dbReference type="AlphaFoldDB" id="A0A316G3J9"/>
<evidence type="ECO:0000256" key="1">
    <source>
        <dbReference type="SAM" id="Phobius"/>
    </source>
</evidence>
<accession>A0A316G3J9</accession>
<feature type="transmembrane region" description="Helical" evidence="1">
    <location>
        <begin position="21"/>
        <end position="42"/>
    </location>
</feature>
<dbReference type="RefSeq" id="WP_203896185.1">
    <property type="nucleotide sequence ID" value="NZ_BONA01000036.1"/>
</dbReference>
<proteinExistence type="predicted"/>
<evidence type="ECO:0000313" key="3">
    <source>
        <dbReference type="Proteomes" id="UP000245697"/>
    </source>
</evidence>
<keyword evidence="1" id="KW-0472">Membrane</keyword>
<dbReference type="Proteomes" id="UP000245697">
    <property type="component" value="Unassembled WGS sequence"/>
</dbReference>
<gene>
    <name evidence="2" type="ORF">BC793_105318</name>
</gene>
<organism evidence="2 3">
    <name type="scientific">Actinoplanes xinjiangensis</name>
    <dbReference type="NCBI Taxonomy" id="512350"/>
    <lineage>
        <taxon>Bacteria</taxon>
        <taxon>Bacillati</taxon>
        <taxon>Actinomycetota</taxon>
        <taxon>Actinomycetes</taxon>
        <taxon>Micromonosporales</taxon>
        <taxon>Micromonosporaceae</taxon>
        <taxon>Actinoplanes</taxon>
    </lineage>
</organism>
<reference evidence="2 3" key="1">
    <citation type="submission" date="2018-05" db="EMBL/GenBank/DDBJ databases">
        <title>Genomic Encyclopedia of Archaeal and Bacterial Type Strains, Phase II (KMG-II): from individual species to whole genera.</title>
        <authorList>
            <person name="Goeker M."/>
        </authorList>
    </citation>
    <scope>NUCLEOTIDE SEQUENCE [LARGE SCALE GENOMIC DNA]</scope>
    <source>
        <strain evidence="2 3">DSM 45184</strain>
    </source>
</reference>